<dbReference type="AlphaFoldDB" id="A0A3E1K813"/>
<accession>A0A3E1K813</accession>
<comment type="caution">
    <text evidence="2">The sequence shown here is derived from an EMBL/GenBank/DDBJ whole genome shotgun (WGS) entry which is preliminary data.</text>
</comment>
<dbReference type="PRINTS" id="PR00702">
    <property type="entry name" value="ACRIFLAVINRP"/>
</dbReference>
<evidence type="ECO:0000313" key="3">
    <source>
        <dbReference type="Proteomes" id="UP000260351"/>
    </source>
</evidence>
<dbReference type="Proteomes" id="UP000260351">
    <property type="component" value="Unassembled WGS sequence"/>
</dbReference>
<feature type="transmembrane region" description="Helical" evidence="1">
    <location>
        <begin position="534"/>
        <end position="552"/>
    </location>
</feature>
<dbReference type="InterPro" id="IPR001036">
    <property type="entry name" value="Acrflvin-R"/>
</dbReference>
<dbReference type="Gene3D" id="3.30.70.1440">
    <property type="entry name" value="Multidrug efflux transporter AcrB pore domain"/>
    <property type="match status" value="1"/>
</dbReference>
<dbReference type="GO" id="GO:0005886">
    <property type="term" value="C:plasma membrane"/>
    <property type="evidence" value="ECO:0007669"/>
    <property type="project" value="TreeGrafter"/>
</dbReference>
<feature type="transmembrane region" description="Helical" evidence="1">
    <location>
        <begin position="915"/>
        <end position="939"/>
    </location>
</feature>
<dbReference type="Gene3D" id="1.20.1640.10">
    <property type="entry name" value="Multidrug efflux transporter AcrB transmembrane domain"/>
    <property type="match status" value="2"/>
</dbReference>
<dbReference type="PANTHER" id="PTHR32063">
    <property type="match status" value="1"/>
</dbReference>
<feature type="transmembrane region" description="Helical" evidence="1">
    <location>
        <begin position="444"/>
        <end position="464"/>
    </location>
</feature>
<name>A0A3E1K813_9GAMM</name>
<dbReference type="SUPFAM" id="SSF82693">
    <property type="entry name" value="Multidrug efflux transporter AcrB pore domain, PN1, PN2, PC1 and PC2 subdomains"/>
    <property type="match status" value="2"/>
</dbReference>
<keyword evidence="1" id="KW-0812">Transmembrane</keyword>
<dbReference type="OrthoDB" id="9758297at2"/>
<feature type="transmembrane region" description="Helical" evidence="1">
    <location>
        <begin position="960"/>
        <end position="981"/>
    </location>
</feature>
<dbReference type="PANTHER" id="PTHR32063:SF0">
    <property type="entry name" value="SWARMING MOTILITY PROTEIN SWRC"/>
    <property type="match status" value="1"/>
</dbReference>
<dbReference type="Gene3D" id="3.30.70.1320">
    <property type="entry name" value="Multidrug efflux transporter AcrB pore domain like"/>
    <property type="match status" value="1"/>
</dbReference>
<dbReference type="Gene3D" id="3.30.2090.10">
    <property type="entry name" value="Multidrug efflux transporter AcrB TolC docking domain, DN and DC subdomains"/>
    <property type="match status" value="2"/>
</dbReference>
<gene>
    <name evidence="2" type="ORF">DZC52_08770</name>
</gene>
<dbReference type="InterPro" id="IPR027463">
    <property type="entry name" value="AcrB_DN_DC_subdom"/>
</dbReference>
<keyword evidence="1" id="KW-1133">Transmembrane helix</keyword>
<reference evidence="2 3" key="1">
    <citation type="submission" date="2018-08" db="EMBL/GenBank/DDBJ databases">
        <title>Wenzhouxiangella salilacus sp. nov., a novel bacterium isolated from a saline lake in Xinjiang Province, China.</title>
        <authorList>
            <person name="Han S."/>
        </authorList>
    </citation>
    <scope>NUCLEOTIDE SEQUENCE [LARGE SCALE GENOMIC DNA]</scope>
    <source>
        <strain evidence="2 3">XDB06</strain>
    </source>
</reference>
<feature type="transmembrane region" description="Helical" evidence="1">
    <location>
        <begin position="344"/>
        <end position="366"/>
    </location>
</feature>
<feature type="transmembrane region" description="Helical" evidence="1">
    <location>
        <begin position="21"/>
        <end position="40"/>
    </location>
</feature>
<dbReference type="EMBL" id="QUZK01000037">
    <property type="protein sequence ID" value="RFF30161.1"/>
    <property type="molecule type" value="Genomic_DNA"/>
</dbReference>
<dbReference type="Gene3D" id="3.30.70.1430">
    <property type="entry name" value="Multidrug efflux transporter AcrB pore domain"/>
    <property type="match status" value="2"/>
</dbReference>
<keyword evidence="1" id="KW-0472">Membrane</keyword>
<feature type="transmembrane region" description="Helical" evidence="1">
    <location>
        <begin position="859"/>
        <end position="878"/>
    </location>
</feature>
<evidence type="ECO:0000313" key="2">
    <source>
        <dbReference type="EMBL" id="RFF30161.1"/>
    </source>
</evidence>
<organism evidence="2 3">
    <name type="scientific">Wenzhouxiangella sediminis</name>
    <dbReference type="NCBI Taxonomy" id="1792836"/>
    <lineage>
        <taxon>Bacteria</taxon>
        <taxon>Pseudomonadati</taxon>
        <taxon>Pseudomonadota</taxon>
        <taxon>Gammaproteobacteria</taxon>
        <taxon>Chromatiales</taxon>
        <taxon>Wenzhouxiangellaceae</taxon>
        <taxon>Wenzhouxiangella</taxon>
    </lineage>
</organism>
<dbReference type="Pfam" id="PF00873">
    <property type="entry name" value="ACR_tran"/>
    <property type="match status" value="1"/>
</dbReference>
<dbReference type="PROSITE" id="PS51257">
    <property type="entry name" value="PROKAR_LIPOPROTEIN"/>
    <property type="match status" value="1"/>
</dbReference>
<dbReference type="SUPFAM" id="SSF82866">
    <property type="entry name" value="Multidrug efflux transporter AcrB transmembrane domain"/>
    <property type="match status" value="2"/>
</dbReference>
<feature type="transmembrane region" description="Helical" evidence="1">
    <location>
        <begin position="993"/>
        <end position="1016"/>
    </location>
</feature>
<feature type="transmembrane region" description="Helical" evidence="1">
    <location>
        <begin position="476"/>
        <end position="498"/>
    </location>
</feature>
<feature type="transmembrane region" description="Helical" evidence="1">
    <location>
        <begin position="885"/>
        <end position="909"/>
    </location>
</feature>
<sequence>MTRTNDSGETVLPLTRLGLSNPVAVAVGCILLVIFGLLSLSRLPVQMTPNIDRPTISISTGWRAAAPSEVESEIIEPQENQLRDVPGLQRMTATASQGRGSISLEFDVGADLNRALIEVINRLNQVPRYPADVTEPTVRVGSDQFGDTVAWFAIRPMPDNNRPIIEYQDFIDEIVKERLERLPGVSSANPRGGRPFEVRITFDPYQAAAIGVDLTRIGQRLGQNNDVSGGFQEVGRRQYTLRFAGQYEIADLEDLVLDWREGRPVYLRDVARVERVMRDSSGVMTQNGGPSIAMNVIAEPGVNVLEVMGDIQTTIEELRRSHLTPAGLDIEQVSDDTVYIRQSVGMVATNLIVGMSLAVLVLWWFFRKLRATMMVALAIPLCLCFAFLVLDGVGRTLNVISLAGLAFATGMVLDAAIVVLENIVRQREQGRAPLEAADRGTGQVWGALLASTATTVAIFLPVIFLQDEAGQLFADLAVVISAAIVCSLLVAIVVLPTASYRLLGDAKLEDRHGHWWQKASDFVMALTDTPRRRWGWIAGLTVVPLVIGALLVPPADYLPEGKRNFIFGFLQTPSGMGPDTAEEELVKPLNERLIPYIRGEKEPAIANTFLGFFGTGAFLGMRAADEAEVDELLAVVNNEILTGFPDTFGRASRSPIFGGRGSRQIDIDLQAADVEELLGAGQTAFGLIQQKMPGASIRPQPGLELAEPELRLQPDDRRIAELGWTRGDVATLVRAFGNGAYLGDYFDGDRRLDVILRGEEWVTPEELMGMPLATPSGRIATLGELADLERTAGPNQIRRVDRRRTLSLQVTPPSGMPMETALAFLQEEVEPEIRSALPPDGVITYRGTAEALGETLSNLAGSFLLAIVILYLLISALFRSFKDSLLVLMTIPMATVGGIVALRVTGWITGQAMDMLTMIGFVILLGLVVNNAILLVYRARDGEREEGLSRREAVETAVRLRLRPILMSTTTSVFGMLPLLVLPGAGTELYRGLAAVIVGGMAVSTLFTLVLLPSLLRMNEEKQSRAAGEVVPA</sequence>
<keyword evidence="3" id="KW-1185">Reference proteome</keyword>
<evidence type="ECO:0000256" key="1">
    <source>
        <dbReference type="SAM" id="Phobius"/>
    </source>
</evidence>
<protein>
    <submittedName>
        <fullName evidence="2">Efflux RND transporter permease subunit</fullName>
    </submittedName>
</protein>
<feature type="transmembrane region" description="Helical" evidence="1">
    <location>
        <begin position="402"/>
        <end position="424"/>
    </location>
</feature>
<proteinExistence type="predicted"/>
<dbReference type="GO" id="GO:0042910">
    <property type="term" value="F:xenobiotic transmembrane transporter activity"/>
    <property type="evidence" value="ECO:0007669"/>
    <property type="project" value="TreeGrafter"/>
</dbReference>
<feature type="transmembrane region" description="Helical" evidence="1">
    <location>
        <begin position="373"/>
        <end position="390"/>
    </location>
</feature>
<dbReference type="SUPFAM" id="SSF82714">
    <property type="entry name" value="Multidrug efflux transporter AcrB TolC docking domain, DN and DC subdomains"/>
    <property type="match status" value="2"/>
</dbReference>